<dbReference type="Pfam" id="PF00005">
    <property type="entry name" value="ABC_tran"/>
    <property type="match status" value="1"/>
</dbReference>
<evidence type="ECO:0000256" key="8">
    <source>
        <dbReference type="ARBA" id="ARBA00022989"/>
    </source>
</evidence>
<dbReference type="InterPro" id="IPR011527">
    <property type="entry name" value="ABC1_TM_dom"/>
</dbReference>
<keyword evidence="5" id="KW-0547">Nucleotide-binding</keyword>
<dbReference type="PROSITE" id="PS00211">
    <property type="entry name" value="ABC_TRANSPORTER_1"/>
    <property type="match status" value="1"/>
</dbReference>
<name>A0ABR9BWK8_9PSED</name>
<dbReference type="PANTHER" id="PTHR43394">
    <property type="entry name" value="ATP-DEPENDENT PERMEASE MDL1, MITOCHONDRIAL"/>
    <property type="match status" value="1"/>
</dbReference>
<sequence length="602" mass="66223">MSDSPRPAEQDSSLKIYLRLLSYVRPYVGMFLISILGFVIFASTQPMLAGILKYFVDGLSNPEAVLFPNVPYLRDLQLLQAVPILIVLIAAWQGLGSYLGNYFLAKVSLGLVHDLRVELFNKLLVLPNRYFDTHNSGHLISRITFNVTMVTGAATDAIKVVIREGLTVVFLFIYLIWMNWQLTLVMLAILPLIAVMVGSTSKKFRKQSKKIQVAMGDVTHVASETIQGYRVVRSFGGEGYEQTRFAKASQGNTDKQLRMTKTGAIYTPMLQLVIYTAMAVLMFLVLYMRGDATAGDLVAYITAAGLLPKPIRQLSEVSSTVQKGVAGAESIFEQLDVAPELDTGTVERERVSGLLEVHNLNFTYPGTDRQVLNDINFTAKPGQMIALVGRSGSGKSTLAGLIPRFYHHNEGEVLLDGVEIADYQLRNLRRHIALVTQSVTLFNDSIANNIAYGDLADAPREDVVAAAADAYAKEFVDRLPEGFDTQVGENGVLLSGGQRQRLAIARALLKNAPVLILDEATSALDTESERHIQAALDHVMKGRTTLVIAHRLSTIEKADQILVMDQGRIVERGTHAQLLAQNGYYARLHAMGLDEPAKTDIT</sequence>
<dbReference type="Pfam" id="PF00664">
    <property type="entry name" value="ABC_membrane"/>
    <property type="match status" value="1"/>
</dbReference>
<keyword evidence="10 11" id="KW-0472">Membrane</keyword>
<evidence type="ECO:0000313" key="14">
    <source>
        <dbReference type="EMBL" id="MBD8769461.1"/>
    </source>
</evidence>
<dbReference type="SUPFAM" id="SSF90123">
    <property type="entry name" value="ABC transporter transmembrane region"/>
    <property type="match status" value="1"/>
</dbReference>
<evidence type="ECO:0000256" key="2">
    <source>
        <dbReference type="ARBA" id="ARBA00022448"/>
    </source>
</evidence>
<keyword evidence="8 11" id="KW-1133">Transmembrane helix</keyword>
<evidence type="ECO:0000256" key="3">
    <source>
        <dbReference type="ARBA" id="ARBA00022475"/>
    </source>
</evidence>
<dbReference type="InterPro" id="IPR003439">
    <property type="entry name" value="ABC_transporter-like_ATP-bd"/>
</dbReference>
<keyword evidence="2" id="KW-0813">Transport</keyword>
<evidence type="ECO:0000256" key="4">
    <source>
        <dbReference type="ARBA" id="ARBA00022692"/>
    </source>
</evidence>
<feature type="transmembrane region" description="Helical" evidence="11">
    <location>
        <begin position="265"/>
        <end position="288"/>
    </location>
</feature>
<evidence type="ECO:0000313" key="15">
    <source>
        <dbReference type="Proteomes" id="UP000620025"/>
    </source>
</evidence>
<dbReference type="InterPro" id="IPR027417">
    <property type="entry name" value="P-loop_NTPase"/>
</dbReference>
<dbReference type="Gene3D" id="3.40.50.300">
    <property type="entry name" value="P-loop containing nucleotide triphosphate hydrolases"/>
    <property type="match status" value="1"/>
</dbReference>
<dbReference type="EMBL" id="JACYWZ010000002">
    <property type="protein sequence ID" value="MBD8769461.1"/>
    <property type="molecule type" value="Genomic_DNA"/>
</dbReference>
<dbReference type="NCBIfam" id="TIGR02203">
    <property type="entry name" value="MsbA_lipidA"/>
    <property type="match status" value="1"/>
</dbReference>
<evidence type="ECO:0000256" key="9">
    <source>
        <dbReference type="ARBA" id="ARBA00023055"/>
    </source>
</evidence>
<feature type="domain" description="ABC transporter" evidence="12">
    <location>
        <begin position="355"/>
        <end position="591"/>
    </location>
</feature>
<dbReference type="SUPFAM" id="SSF52540">
    <property type="entry name" value="P-loop containing nucleoside triphosphate hydrolases"/>
    <property type="match status" value="1"/>
</dbReference>
<dbReference type="SMART" id="SM00382">
    <property type="entry name" value="AAA"/>
    <property type="match status" value="1"/>
</dbReference>
<feature type="domain" description="ABC transmembrane type-1" evidence="13">
    <location>
        <begin position="32"/>
        <end position="323"/>
    </location>
</feature>
<comment type="caution">
    <text evidence="14">The sequence shown here is derived from an EMBL/GenBank/DDBJ whole genome shotgun (WGS) entry which is preliminary data.</text>
</comment>
<proteinExistence type="predicted"/>
<evidence type="ECO:0000256" key="11">
    <source>
        <dbReference type="SAM" id="Phobius"/>
    </source>
</evidence>
<evidence type="ECO:0000259" key="13">
    <source>
        <dbReference type="PROSITE" id="PS50929"/>
    </source>
</evidence>
<keyword evidence="15" id="KW-1185">Reference proteome</keyword>
<dbReference type="InterPro" id="IPR011917">
    <property type="entry name" value="ABC_transpr_lipidA"/>
</dbReference>
<feature type="transmembrane region" description="Helical" evidence="11">
    <location>
        <begin position="76"/>
        <end position="99"/>
    </location>
</feature>
<dbReference type="PROSITE" id="PS50929">
    <property type="entry name" value="ABC_TM1F"/>
    <property type="match status" value="1"/>
</dbReference>
<keyword evidence="9" id="KW-0445">Lipid transport</keyword>
<feature type="transmembrane region" description="Helical" evidence="11">
    <location>
        <begin position="183"/>
        <end position="201"/>
    </location>
</feature>
<evidence type="ECO:0000256" key="6">
    <source>
        <dbReference type="ARBA" id="ARBA00022840"/>
    </source>
</evidence>
<organism evidence="14 15">
    <name type="scientific">Pseudomonas coleopterorum</name>
    <dbReference type="NCBI Taxonomy" id="1605838"/>
    <lineage>
        <taxon>Bacteria</taxon>
        <taxon>Pseudomonadati</taxon>
        <taxon>Pseudomonadota</taxon>
        <taxon>Gammaproteobacteria</taxon>
        <taxon>Pseudomonadales</taxon>
        <taxon>Pseudomonadaceae</taxon>
        <taxon>Pseudomonas</taxon>
    </lineage>
</organism>
<dbReference type="InterPro" id="IPR036640">
    <property type="entry name" value="ABC1_TM_sf"/>
</dbReference>
<gene>
    <name evidence="14" type="primary">msbA</name>
    <name evidence="14" type="ORF">IFT38_07875</name>
</gene>
<feature type="transmembrane region" description="Helical" evidence="11">
    <location>
        <begin position="160"/>
        <end position="177"/>
    </location>
</feature>
<reference evidence="14 15" key="1">
    <citation type="journal article" date="2020" name="FEMS Microbiol. Ecol.">
        <title>Temporal dynamics of bacterial communities during seed development and maturation.</title>
        <authorList>
            <person name="Chesneau G."/>
            <person name="Torres-Cortes G."/>
            <person name="Briand M."/>
            <person name="Darrasse A."/>
            <person name="Preveaux A."/>
            <person name="Marais C."/>
            <person name="Jacques M.A."/>
            <person name="Shade A."/>
            <person name="Barret M."/>
        </authorList>
    </citation>
    <scope>NUCLEOTIDE SEQUENCE [LARGE SCALE GENOMIC DNA]</scope>
    <source>
        <strain evidence="14 15">CFBP13599</strain>
    </source>
</reference>
<keyword evidence="7" id="KW-1278">Translocase</keyword>
<dbReference type="InterPro" id="IPR003593">
    <property type="entry name" value="AAA+_ATPase"/>
</dbReference>
<dbReference type="InterPro" id="IPR017871">
    <property type="entry name" value="ABC_transporter-like_CS"/>
</dbReference>
<dbReference type="Gene3D" id="1.20.1560.10">
    <property type="entry name" value="ABC transporter type 1, transmembrane domain"/>
    <property type="match status" value="1"/>
</dbReference>
<protein>
    <submittedName>
        <fullName evidence="14">Lipid A export permease/ATP-binding protein MsbA</fullName>
    </submittedName>
</protein>
<dbReference type="InterPro" id="IPR039421">
    <property type="entry name" value="Type_1_exporter"/>
</dbReference>
<dbReference type="RefSeq" id="WP_192066755.1">
    <property type="nucleotide sequence ID" value="NZ_JACYWY010000006.1"/>
</dbReference>
<comment type="subcellular location">
    <subcellularLocation>
        <location evidence="1">Cell membrane</location>
        <topology evidence="1">Multi-pass membrane protein</topology>
    </subcellularLocation>
</comment>
<evidence type="ECO:0000256" key="7">
    <source>
        <dbReference type="ARBA" id="ARBA00022967"/>
    </source>
</evidence>
<dbReference type="PANTHER" id="PTHR43394:SF1">
    <property type="entry name" value="ATP-BINDING CASSETTE SUB-FAMILY B MEMBER 10, MITOCHONDRIAL"/>
    <property type="match status" value="1"/>
</dbReference>
<feature type="transmembrane region" description="Helical" evidence="11">
    <location>
        <begin position="27"/>
        <end position="56"/>
    </location>
</feature>
<evidence type="ECO:0000259" key="12">
    <source>
        <dbReference type="PROSITE" id="PS50893"/>
    </source>
</evidence>
<evidence type="ECO:0000256" key="5">
    <source>
        <dbReference type="ARBA" id="ARBA00022741"/>
    </source>
</evidence>
<dbReference type="CDD" id="cd18552">
    <property type="entry name" value="ABC_6TM_MsbA_like"/>
    <property type="match status" value="1"/>
</dbReference>
<dbReference type="Proteomes" id="UP000620025">
    <property type="component" value="Unassembled WGS sequence"/>
</dbReference>
<dbReference type="PROSITE" id="PS50893">
    <property type="entry name" value="ABC_TRANSPORTER_2"/>
    <property type="match status" value="1"/>
</dbReference>
<evidence type="ECO:0000256" key="10">
    <source>
        <dbReference type="ARBA" id="ARBA00023136"/>
    </source>
</evidence>
<keyword evidence="6" id="KW-0067">ATP-binding</keyword>
<keyword evidence="4 11" id="KW-0812">Transmembrane</keyword>
<evidence type="ECO:0000256" key="1">
    <source>
        <dbReference type="ARBA" id="ARBA00004651"/>
    </source>
</evidence>
<keyword evidence="3" id="KW-1003">Cell membrane</keyword>
<accession>A0ABR9BWK8</accession>